<keyword evidence="3" id="KW-1185">Reference proteome</keyword>
<protein>
    <submittedName>
        <fullName evidence="2">Uncharacterized protein</fullName>
    </submittedName>
</protein>
<dbReference type="Proteomes" id="UP000661077">
    <property type="component" value="Unassembled WGS sequence"/>
</dbReference>
<gene>
    <name evidence="2" type="ORF">JM946_29445</name>
</gene>
<dbReference type="RefSeq" id="WP_203171049.1">
    <property type="nucleotide sequence ID" value="NZ_JAEVLS010000011.1"/>
</dbReference>
<feature type="region of interest" description="Disordered" evidence="1">
    <location>
        <begin position="199"/>
        <end position="231"/>
    </location>
</feature>
<name>A0ABS1X6M5_9GAMM</name>
<organism evidence="2 3">
    <name type="scientific">Steroidobacter gossypii</name>
    <dbReference type="NCBI Taxonomy" id="2805490"/>
    <lineage>
        <taxon>Bacteria</taxon>
        <taxon>Pseudomonadati</taxon>
        <taxon>Pseudomonadota</taxon>
        <taxon>Gammaproteobacteria</taxon>
        <taxon>Steroidobacterales</taxon>
        <taxon>Steroidobacteraceae</taxon>
        <taxon>Steroidobacter</taxon>
    </lineage>
</organism>
<dbReference type="EMBL" id="JAEVLS010000011">
    <property type="protein sequence ID" value="MBM0108876.1"/>
    <property type="molecule type" value="Genomic_DNA"/>
</dbReference>
<accession>A0ABS1X6M5</accession>
<evidence type="ECO:0000313" key="2">
    <source>
        <dbReference type="EMBL" id="MBM0108876.1"/>
    </source>
</evidence>
<feature type="region of interest" description="Disordered" evidence="1">
    <location>
        <begin position="1"/>
        <end position="23"/>
    </location>
</feature>
<proteinExistence type="predicted"/>
<reference evidence="2 3" key="1">
    <citation type="journal article" date="2021" name="Int. J. Syst. Evol. Microbiol.">
        <title>Steroidobacter gossypii sp. nov., isolated from soil of cotton cropping field.</title>
        <authorList>
            <person name="Huang R."/>
            <person name="Yang S."/>
            <person name="Zhen C."/>
            <person name="Liu W."/>
        </authorList>
    </citation>
    <scope>NUCLEOTIDE SEQUENCE [LARGE SCALE GENOMIC DNA]</scope>
    <source>
        <strain evidence="2 3">S1-65</strain>
    </source>
</reference>
<comment type="caution">
    <text evidence="2">The sequence shown here is derived from an EMBL/GenBank/DDBJ whole genome shotgun (WGS) entry which is preliminary data.</text>
</comment>
<sequence length="231" mass="26658">MDRDRRKQGSSQHERALPSREARRLAGAGSLIVGRLQSHGTAPYQFRRGEEMSYYVDLTVLGNQKRLWGKDLKRALEQAETKPQPGDVVGVQLVSRRAFTVTHRERDKTGRVISQTDREAHRNEWKIEKVQYFSERARAARLARDDQRDRARALAQRPELKSTFLTLRAAQALAEQRLPNAADREQFLKLVKEAIHQSTLTRESLRESGPRERSIKTPAPVHPRKREDPVR</sequence>
<evidence type="ECO:0000256" key="1">
    <source>
        <dbReference type="SAM" id="MobiDB-lite"/>
    </source>
</evidence>
<evidence type="ECO:0000313" key="3">
    <source>
        <dbReference type="Proteomes" id="UP000661077"/>
    </source>
</evidence>
<feature type="compositionally biased region" description="Basic and acidic residues" evidence="1">
    <location>
        <begin position="203"/>
        <end position="215"/>
    </location>
</feature>